<evidence type="ECO:0000256" key="7">
    <source>
        <dbReference type="ARBA" id="ARBA00023128"/>
    </source>
</evidence>
<evidence type="ECO:0000313" key="18">
    <source>
        <dbReference type="RefSeq" id="XP_020100449.1"/>
    </source>
</evidence>
<dbReference type="PANTHER" id="PTHR21237:SF23">
    <property type="entry name" value="GRPE PROTEIN HOMOLOG, MITOCHONDRIAL"/>
    <property type="match status" value="1"/>
</dbReference>
<dbReference type="RefSeq" id="XP_020100448.1">
    <property type="nucleotide sequence ID" value="XM_020244859.1"/>
</dbReference>
<evidence type="ECO:0000256" key="10">
    <source>
        <dbReference type="RuleBase" id="RU000640"/>
    </source>
</evidence>
<dbReference type="SUPFAM" id="SSF58014">
    <property type="entry name" value="Coiled-coil domain of nucleotide exchange factor GrpE"/>
    <property type="match status" value="1"/>
</dbReference>
<dbReference type="CDD" id="cd00446">
    <property type="entry name" value="GrpE"/>
    <property type="match status" value="1"/>
</dbReference>
<dbReference type="PANTHER" id="PTHR21237">
    <property type="entry name" value="GRPE PROTEIN"/>
    <property type="match status" value="1"/>
</dbReference>
<dbReference type="PRINTS" id="PR00773">
    <property type="entry name" value="GRPEPROTEIN"/>
</dbReference>
<keyword evidence="8 10" id="KW-0143">Chaperone</keyword>
<evidence type="ECO:0000313" key="15">
    <source>
        <dbReference type="Proteomes" id="UP000092600"/>
    </source>
</evidence>
<dbReference type="EMBL" id="LSRQ01002854">
    <property type="protein sequence ID" value="OAY73102.1"/>
    <property type="molecule type" value="Genomic_DNA"/>
</dbReference>
<keyword evidence="6" id="KW-0809">Transit peptide</keyword>
<feature type="compositionally biased region" description="Basic and acidic residues" evidence="13">
    <location>
        <begin position="120"/>
        <end position="130"/>
    </location>
</feature>
<feature type="compositionally biased region" description="Polar residues" evidence="13">
    <location>
        <begin position="81"/>
        <end position="93"/>
    </location>
</feature>
<dbReference type="RefSeq" id="XP_020100449.1">
    <property type="nucleotide sequence ID" value="XM_020244860.1"/>
</dbReference>
<keyword evidence="7 10" id="KW-0496">Mitochondrion</keyword>
<proteinExistence type="inferred from homology"/>
<dbReference type="FunFam" id="3.90.20.20:FF:000005">
    <property type="entry name" value="GrpE protein homolog"/>
    <property type="match status" value="1"/>
</dbReference>
<dbReference type="GO" id="GO:0030150">
    <property type="term" value="P:protein import into mitochondrial matrix"/>
    <property type="evidence" value="ECO:0007669"/>
    <property type="project" value="TreeGrafter"/>
</dbReference>
<comment type="subcellular location">
    <subcellularLocation>
        <location evidence="1 10">Mitochondrion matrix</location>
    </subcellularLocation>
</comment>
<keyword evidence="4" id="KW-0547">Nucleotide-binding</keyword>
<dbReference type="GO" id="GO:0005524">
    <property type="term" value="F:ATP binding"/>
    <property type="evidence" value="ECO:0007669"/>
    <property type="project" value="UniProtKB-KW"/>
</dbReference>
<keyword evidence="12" id="KW-0175">Coiled coil</keyword>
<dbReference type="Proteomes" id="UP000515123">
    <property type="component" value="Linkage group 12"/>
</dbReference>
<evidence type="ECO:0000256" key="2">
    <source>
        <dbReference type="ARBA" id="ARBA00009054"/>
    </source>
</evidence>
<dbReference type="Gene3D" id="2.30.22.10">
    <property type="entry name" value="Head domain of nucleotide exchange factor GrpE"/>
    <property type="match status" value="1"/>
</dbReference>
<feature type="compositionally biased region" description="Basic residues" evidence="13">
    <location>
        <begin position="131"/>
        <end position="141"/>
    </location>
</feature>
<feature type="region of interest" description="Disordered" evidence="13">
    <location>
        <begin position="68"/>
        <end position="153"/>
    </location>
</feature>
<dbReference type="SUPFAM" id="SSF51064">
    <property type="entry name" value="Head domain of nucleotide exchange factor GrpE"/>
    <property type="match status" value="1"/>
</dbReference>
<dbReference type="PROSITE" id="PS01071">
    <property type="entry name" value="GRPE"/>
    <property type="match status" value="1"/>
</dbReference>
<dbReference type="GO" id="GO:0000774">
    <property type="term" value="F:adenyl-nucleotide exchange factor activity"/>
    <property type="evidence" value="ECO:0007669"/>
    <property type="project" value="InterPro"/>
</dbReference>
<evidence type="ECO:0000256" key="13">
    <source>
        <dbReference type="SAM" id="MobiDB-lite"/>
    </source>
</evidence>
<dbReference type="InterPro" id="IPR013805">
    <property type="entry name" value="GrpE_CC"/>
</dbReference>
<sequence>MMAFRVLSRIPRGGAATAAHRAIMAASRPEAAGNLSGGAPQIKVPYQSNRMLSHSTVVDSIFQRFGFSSTASPEPTEKDANQSPGHDNTSKASSEAVPDIDPTKKSNGSTSPGQTPDAGHSSEPEDPKSHDSHKRRRKSSTKRTAFSDSDAEGELSMDELVKLVAEKEELLKLKHKEIEKMQDKVLRSYAEMENVIDRTKREAENSKKYAIQSFAKSLLDVADNLARASSVVKESFSKLDTSKDNAGAVPLLKTLLEGVEMTEKQLSEVFRKFGVEKFDPTNEHFDPHRHLAVFQIKDASKPPGTVSVVIKTGYMLHDRVLRPAEVGVTEANNETDENSSE</sequence>
<comment type="subunit">
    <text evidence="9">Probable component of the PAM complex, at least composed of SSC1 (mtHsp70), MGE1, TIM44, PAM16/TIM16, PAM17 and PAM18/TIM14. Interacts with SSQ1.</text>
</comment>
<dbReference type="Proteomes" id="UP000092600">
    <property type="component" value="Unassembled WGS sequence"/>
</dbReference>
<dbReference type="InterPro" id="IPR018247">
    <property type="entry name" value="EF_Hand_1_Ca_BS"/>
</dbReference>
<evidence type="ECO:0000256" key="1">
    <source>
        <dbReference type="ARBA" id="ARBA00004305"/>
    </source>
</evidence>
<evidence type="ECO:0000256" key="5">
    <source>
        <dbReference type="ARBA" id="ARBA00022840"/>
    </source>
</evidence>
<dbReference type="GeneID" id="109718568"/>
<evidence type="ECO:0000256" key="12">
    <source>
        <dbReference type="SAM" id="Coils"/>
    </source>
</evidence>
<keyword evidence="3" id="KW-0479">Metal-binding</keyword>
<reference evidence="14 15" key="1">
    <citation type="journal article" date="2016" name="DNA Res.">
        <title>The draft genome of MD-2 pineapple using hybrid error correction of long reads.</title>
        <authorList>
            <person name="Redwan R.M."/>
            <person name="Saidin A."/>
            <person name="Kumar S.V."/>
        </authorList>
    </citation>
    <scope>NUCLEOTIDE SEQUENCE [LARGE SCALE GENOMIC DNA]</scope>
    <source>
        <strain evidence="15">cv. MD2</strain>
        <tissue evidence="14">Leaf</tissue>
    </source>
</reference>
<dbReference type="HAMAP" id="MF_01151">
    <property type="entry name" value="GrpE"/>
    <property type="match status" value="1"/>
</dbReference>
<evidence type="ECO:0000256" key="3">
    <source>
        <dbReference type="ARBA" id="ARBA00022723"/>
    </source>
</evidence>
<evidence type="ECO:0000256" key="6">
    <source>
        <dbReference type="ARBA" id="ARBA00022946"/>
    </source>
</evidence>
<comment type="similarity">
    <text evidence="2 11">Belongs to the GrpE family.</text>
</comment>
<dbReference type="GO" id="GO:0051082">
    <property type="term" value="F:unfolded protein binding"/>
    <property type="evidence" value="ECO:0007669"/>
    <property type="project" value="TreeGrafter"/>
</dbReference>
<dbReference type="InterPro" id="IPR009012">
    <property type="entry name" value="GrpE_head"/>
</dbReference>
<gene>
    <name evidence="17 18" type="primary">LOC109718568</name>
    <name evidence="14" type="ORF">ACMD2_18969</name>
</gene>
<feature type="coiled-coil region" evidence="12">
    <location>
        <begin position="164"/>
        <end position="209"/>
    </location>
</feature>
<dbReference type="GO" id="GO:0042803">
    <property type="term" value="F:protein homodimerization activity"/>
    <property type="evidence" value="ECO:0007669"/>
    <property type="project" value="InterPro"/>
</dbReference>
<evidence type="ECO:0000256" key="4">
    <source>
        <dbReference type="ARBA" id="ARBA00022741"/>
    </source>
</evidence>
<dbReference type="GO" id="GO:0046872">
    <property type="term" value="F:metal ion binding"/>
    <property type="evidence" value="ECO:0007669"/>
    <property type="project" value="UniProtKB-KW"/>
</dbReference>
<dbReference type="Gene3D" id="3.90.20.20">
    <property type="match status" value="1"/>
</dbReference>
<keyword evidence="5" id="KW-0067">ATP-binding</keyword>
<dbReference type="FunFam" id="2.30.22.10:FF:000002">
    <property type="entry name" value="GrpE protein homolog"/>
    <property type="match status" value="1"/>
</dbReference>
<feature type="compositionally biased region" description="Polar residues" evidence="13">
    <location>
        <begin position="105"/>
        <end position="114"/>
    </location>
</feature>
<evidence type="ECO:0000256" key="11">
    <source>
        <dbReference type="RuleBase" id="RU004478"/>
    </source>
</evidence>
<evidence type="ECO:0000256" key="8">
    <source>
        <dbReference type="ARBA" id="ARBA00023186"/>
    </source>
</evidence>
<dbReference type="STRING" id="4615.A0A199V7N9"/>
<name>A0A199V7N9_ANACO</name>
<protein>
    <recommendedName>
        <fullName evidence="10">GrpE protein homolog</fullName>
    </recommendedName>
</protein>
<evidence type="ECO:0000256" key="9">
    <source>
        <dbReference type="ARBA" id="ARBA00063669"/>
    </source>
</evidence>
<dbReference type="InterPro" id="IPR000740">
    <property type="entry name" value="GrpE"/>
</dbReference>
<dbReference type="AlphaFoldDB" id="A0A199V7N9"/>
<comment type="function">
    <text evidence="10">Essential component of the PAM complex, a complex required for the translocation of transit peptide-containing proteins from the inner membrane into the mitochondrial matrix in an ATP-dependent manner.</text>
</comment>
<dbReference type="Pfam" id="PF01025">
    <property type="entry name" value="GrpE"/>
    <property type="match status" value="1"/>
</dbReference>
<evidence type="ECO:0000313" key="17">
    <source>
        <dbReference type="RefSeq" id="XP_020100448.1"/>
    </source>
</evidence>
<reference evidence="17 18" key="2">
    <citation type="submission" date="2025-04" db="UniProtKB">
        <authorList>
            <consortium name="RefSeq"/>
        </authorList>
    </citation>
    <scope>IDENTIFICATION</scope>
    <source>
        <tissue evidence="17 18">Leaf</tissue>
    </source>
</reference>
<dbReference type="GO" id="GO:0051087">
    <property type="term" value="F:protein-folding chaperone binding"/>
    <property type="evidence" value="ECO:0007669"/>
    <property type="project" value="InterPro"/>
</dbReference>
<dbReference type="GO" id="GO:0006457">
    <property type="term" value="P:protein folding"/>
    <property type="evidence" value="ECO:0007669"/>
    <property type="project" value="InterPro"/>
</dbReference>
<keyword evidence="16" id="KW-1185">Reference proteome</keyword>
<dbReference type="GO" id="GO:0001405">
    <property type="term" value="C:PAM complex, Tim23 associated import motor"/>
    <property type="evidence" value="ECO:0007669"/>
    <property type="project" value="TreeGrafter"/>
</dbReference>
<organism evidence="14 15">
    <name type="scientific">Ananas comosus</name>
    <name type="common">Pineapple</name>
    <name type="synonym">Ananas ananas</name>
    <dbReference type="NCBI Taxonomy" id="4615"/>
    <lineage>
        <taxon>Eukaryota</taxon>
        <taxon>Viridiplantae</taxon>
        <taxon>Streptophyta</taxon>
        <taxon>Embryophyta</taxon>
        <taxon>Tracheophyta</taxon>
        <taxon>Spermatophyta</taxon>
        <taxon>Magnoliopsida</taxon>
        <taxon>Liliopsida</taxon>
        <taxon>Poales</taxon>
        <taxon>Bromeliaceae</taxon>
        <taxon>Bromelioideae</taxon>
        <taxon>Ananas</taxon>
    </lineage>
</organism>
<evidence type="ECO:0000313" key="14">
    <source>
        <dbReference type="EMBL" id="OAY73102.1"/>
    </source>
</evidence>
<dbReference type="OrthoDB" id="201635at2759"/>
<evidence type="ECO:0000313" key="16">
    <source>
        <dbReference type="Proteomes" id="UP000515123"/>
    </source>
</evidence>
<dbReference type="PROSITE" id="PS00018">
    <property type="entry name" value="EF_HAND_1"/>
    <property type="match status" value="1"/>
</dbReference>
<accession>A0A199V7N9</accession>